<feature type="compositionally biased region" description="Basic and acidic residues" evidence="1">
    <location>
        <begin position="17"/>
        <end position="26"/>
    </location>
</feature>
<dbReference type="OrthoDB" id="74270at2"/>
<evidence type="ECO:0000313" key="2">
    <source>
        <dbReference type="EMBL" id="AFZ65636.1"/>
    </source>
</evidence>
<sequence>MSDEHQRLEESEPLGKSVEDVERDSQNRVNPSVPLERFQDGGGPVAAVPPVNATGSWPGTTGVGATPPEVPIGPPVRSSEDDEKTR</sequence>
<evidence type="ECO:0000256" key="1">
    <source>
        <dbReference type="SAM" id="MobiDB-lite"/>
    </source>
</evidence>
<feature type="region of interest" description="Disordered" evidence="1">
    <location>
        <begin position="1"/>
        <end position="86"/>
    </location>
</feature>
<dbReference type="RefSeq" id="WP_015233947.1">
    <property type="nucleotide sequence ID" value="NC_019793.1"/>
</dbReference>
<dbReference type="KEGG" id="dpd:Deipe_0026"/>
<organism evidence="2 3">
    <name type="scientific">Deinococcus peraridilitoris (strain DSM 19664 / LMG 22246 / CIP 109416 / KR-200)</name>
    <dbReference type="NCBI Taxonomy" id="937777"/>
    <lineage>
        <taxon>Bacteria</taxon>
        <taxon>Thermotogati</taxon>
        <taxon>Deinococcota</taxon>
        <taxon>Deinococci</taxon>
        <taxon>Deinococcales</taxon>
        <taxon>Deinococcaceae</taxon>
        <taxon>Deinococcus</taxon>
    </lineage>
</organism>
<keyword evidence="3" id="KW-1185">Reference proteome</keyword>
<feature type="compositionally biased region" description="Basic and acidic residues" evidence="1">
    <location>
        <begin position="1"/>
        <end position="10"/>
    </location>
</feature>
<dbReference type="PATRIC" id="fig|937777.3.peg.29"/>
<name>K9ZVT2_DEIPD</name>
<accession>K9ZVT2</accession>
<proteinExistence type="predicted"/>
<dbReference type="EMBL" id="CP003382">
    <property type="protein sequence ID" value="AFZ65636.1"/>
    <property type="molecule type" value="Genomic_DNA"/>
</dbReference>
<reference evidence="3" key="1">
    <citation type="submission" date="2012-03" db="EMBL/GenBank/DDBJ databases">
        <title>Complete sequence of chromosome of Deinococcus peraridilitoris DSM 19664.</title>
        <authorList>
            <person name="Lucas S."/>
            <person name="Copeland A."/>
            <person name="Lapidus A."/>
            <person name="Glavina del Rio T."/>
            <person name="Dalin E."/>
            <person name="Tice H."/>
            <person name="Bruce D."/>
            <person name="Goodwin L."/>
            <person name="Pitluck S."/>
            <person name="Peters L."/>
            <person name="Mikhailova N."/>
            <person name="Lu M."/>
            <person name="Kyrpides N."/>
            <person name="Mavromatis K."/>
            <person name="Ivanova N."/>
            <person name="Brettin T."/>
            <person name="Detter J.C."/>
            <person name="Han C."/>
            <person name="Larimer F."/>
            <person name="Land M."/>
            <person name="Hauser L."/>
            <person name="Markowitz V."/>
            <person name="Cheng J.-F."/>
            <person name="Hugenholtz P."/>
            <person name="Woyke T."/>
            <person name="Wu D."/>
            <person name="Pukall R."/>
            <person name="Steenblock K."/>
            <person name="Brambilla E."/>
            <person name="Klenk H.-P."/>
            <person name="Eisen J.A."/>
        </authorList>
    </citation>
    <scope>NUCLEOTIDE SEQUENCE [LARGE SCALE GENOMIC DNA]</scope>
    <source>
        <strain evidence="3">DSM 19664 / LMG 22246 / CIP 109416 / KR-200</strain>
    </source>
</reference>
<dbReference type="Proteomes" id="UP000010467">
    <property type="component" value="Chromosome"/>
</dbReference>
<evidence type="ECO:0000313" key="3">
    <source>
        <dbReference type="Proteomes" id="UP000010467"/>
    </source>
</evidence>
<protein>
    <submittedName>
        <fullName evidence="2">Uncharacterized protein</fullName>
    </submittedName>
</protein>
<dbReference type="AlphaFoldDB" id="K9ZVT2"/>
<dbReference type="HOGENOM" id="CLU_2492685_0_0_0"/>
<gene>
    <name evidence="2" type="ordered locus">Deipe_0026</name>
</gene>